<keyword evidence="13 16" id="KW-0464">Manganese</keyword>
<dbReference type="Gene3D" id="3.30.110.110">
    <property type="entry name" value="Mre11, capping domain"/>
    <property type="match status" value="1"/>
</dbReference>
<dbReference type="SMART" id="SM01347">
    <property type="entry name" value="Mre11_DNA_bind"/>
    <property type="match status" value="1"/>
</dbReference>
<evidence type="ECO:0000256" key="15">
    <source>
        <dbReference type="ARBA" id="ARBA00023254"/>
    </source>
</evidence>
<keyword evidence="11 16" id="KW-0269">Exonuclease</keyword>
<dbReference type="Pfam" id="PF04152">
    <property type="entry name" value="Mre11_DNA_bind"/>
    <property type="match status" value="1"/>
</dbReference>
<evidence type="ECO:0000256" key="16">
    <source>
        <dbReference type="RuleBase" id="RU003447"/>
    </source>
</evidence>
<keyword evidence="12 16" id="KW-0234">DNA repair</keyword>
<feature type="domain" description="Mre11 DNA-binding" evidence="17">
    <location>
        <begin position="298"/>
        <end position="446"/>
    </location>
</feature>
<comment type="cofactor">
    <cofactor evidence="1">
        <name>Mn(2+)</name>
        <dbReference type="ChEBI" id="CHEBI:29035"/>
    </cofactor>
</comment>
<dbReference type="InterPro" id="IPR007281">
    <property type="entry name" value="Mre11_DNA-bd"/>
</dbReference>
<evidence type="ECO:0000256" key="7">
    <source>
        <dbReference type="ARBA" id="ARBA00022723"/>
    </source>
</evidence>
<evidence type="ECO:0000313" key="19">
    <source>
        <dbReference type="Proteomes" id="UP001164746"/>
    </source>
</evidence>
<sequence>MAEDIAEGIAEGEENIFKILIATDIHLGYAEKDPIRGNDSLVTFEEILENARKHEVDFVLLGGDLYHENKPSRRIVHGTLSLFRNYCLGDKPVQFEFLSDQSKNFEHCQFPALNYEDPNLNIAIPVFSIHGNHDDPTGQGNLCSLDVLHSAGYVNYFGKTNSLDKIQVSPLLFQKGSSKLALYGLGSVRDERLHRVFLHKNVTMLRPKENRDDWFNMFVIHQNRSKHGPTNHIPEQFLDDFLDLIFWGHEHECRLEAEWNGTQNFYVTQPGSSVATSLSEGETVTKHCGLLMIKGKNFKITPIRLETVRQFYMEDIVLSDTSLNPLDHDIGKKVEAYCQRRVEDLLERAAREHTGNKKQPTQPLIRIRIDYSGGFEPFSQHRFGQKFVERVANPKDMIYFMRKKAVAAGKQESGGKHKLNKMFKCKFFSHSIVKLKSFICETILRFHLVL</sequence>
<dbReference type="InterPro" id="IPR038487">
    <property type="entry name" value="Mre11_capping_dom"/>
</dbReference>
<dbReference type="Pfam" id="PF00149">
    <property type="entry name" value="Metallophos"/>
    <property type="match status" value="1"/>
</dbReference>
<comment type="subcellular location">
    <subcellularLocation>
        <location evidence="3">Chromosome</location>
    </subcellularLocation>
    <subcellularLocation>
        <location evidence="2">Nucleus</location>
    </subcellularLocation>
</comment>
<keyword evidence="19" id="KW-1185">Reference proteome</keyword>
<accession>A0ABY7DIS2</accession>
<keyword evidence="8 16" id="KW-0255">Endonuclease</keyword>
<dbReference type="Gene3D" id="3.60.21.10">
    <property type="match status" value="1"/>
</dbReference>
<dbReference type="InterPro" id="IPR004843">
    <property type="entry name" value="Calcineurin-like_PHP"/>
</dbReference>
<evidence type="ECO:0000256" key="13">
    <source>
        <dbReference type="ARBA" id="ARBA00023211"/>
    </source>
</evidence>
<keyword evidence="6 16" id="KW-0540">Nuclease</keyword>
<keyword evidence="7" id="KW-0479">Metal-binding</keyword>
<dbReference type="CDD" id="cd00840">
    <property type="entry name" value="MPP_Mre11_N"/>
    <property type="match status" value="1"/>
</dbReference>
<dbReference type="SUPFAM" id="SSF56300">
    <property type="entry name" value="Metallo-dependent phosphatases"/>
    <property type="match status" value="1"/>
</dbReference>
<keyword evidence="14 16" id="KW-0539">Nucleus</keyword>
<keyword evidence="10 16" id="KW-0378">Hydrolase</keyword>
<keyword evidence="9 16" id="KW-0227">DNA damage</keyword>
<dbReference type="InterPro" id="IPR003701">
    <property type="entry name" value="Mre11"/>
</dbReference>
<organism evidence="18 19">
    <name type="scientific">Mya arenaria</name>
    <name type="common">Soft-shell clam</name>
    <dbReference type="NCBI Taxonomy" id="6604"/>
    <lineage>
        <taxon>Eukaryota</taxon>
        <taxon>Metazoa</taxon>
        <taxon>Spiralia</taxon>
        <taxon>Lophotrochozoa</taxon>
        <taxon>Mollusca</taxon>
        <taxon>Bivalvia</taxon>
        <taxon>Autobranchia</taxon>
        <taxon>Heteroconchia</taxon>
        <taxon>Euheterodonta</taxon>
        <taxon>Imparidentia</taxon>
        <taxon>Neoheterodontei</taxon>
        <taxon>Myida</taxon>
        <taxon>Myoidea</taxon>
        <taxon>Myidae</taxon>
        <taxon>Mya</taxon>
    </lineage>
</organism>
<dbReference type="PANTHER" id="PTHR10139:SF1">
    <property type="entry name" value="DOUBLE-STRAND BREAK REPAIR PROTEIN MRE11"/>
    <property type="match status" value="1"/>
</dbReference>
<evidence type="ECO:0000256" key="6">
    <source>
        <dbReference type="ARBA" id="ARBA00022722"/>
    </source>
</evidence>
<dbReference type="Proteomes" id="UP001164746">
    <property type="component" value="Chromosome 2"/>
</dbReference>
<dbReference type="EMBL" id="CP111013">
    <property type="protein sequence ID" value="WAQ97602.1"/>
    <property type="molecule type" value="Genomic_DNA"/>
</dbReference>
<evidence type="ECO:0000259" key="17">
    <source>
        <dbReference type="SMART" id="SM01347"/>
    </source>
</evidence>
<evidence type="ECO:0000256" key="2">
    <source>
        <dbReference type="ARBA" id="ARBA00004123"/>
    </source>
</evidence>
<dbReference type="PANTHER" id="PTHR10139">
    <property type="entry name" value="DOUBLE-STRAND BREAK REPAIR PROTEIN MRE11"/>
    <property type="match status" value="1"/>
</dbReference>
<keyword evidence="15 16" id="KW-0469">Meiosis</keyword>
<evidence type="ECO:0000256" key="3">
    <source>
        <dbReference type="ARBA" id="ARBA00004286"/>
    </source>
</evidence>
<name>A0ABY7DIS2_MYAAR</name>
<evidence type="ECO:0000256" key="14">
    <source>
        <dbReference type="ARBA" id="ARBA00023242"/>
    </source>
</evidence>
<comment type="similarity">
    <text evidence="4 16">Belongs to the MRE11/RAD32 family.</text>
</comment>
<protein>
    <submittedName>
        <fullName evidence="18">MRE11-like protein</fullName>
    </submittedName>
</protein>
<evidence type="ECO:0000256" key="5">
    <source>
        <dbReference type="ARBA" id="ARBA00022454"/>
    </source>
</evidence>
<evidence type="ECO:0000256" key="9">
    <source>
        <dbReference type="ARBA" id="ARBA00022763"/>
    </source>
</evidence>
<evidence type="ECO:0000256" key="10">
    <source>
        <dbReference type="ARBA" id="ARBA00022801"/>
    </source>
</evidence>
<evidence type="ECO:0000256" key="11">
    <source>
        <dbReference type="ARBA" id="ARBA00022839"/>
    </source>
</evidence>
<evidence type="ECO:0000256" key="4">
    <source>
        <dbReference type="ARBA" id="ARBA00009028"/>
    </source>
</evidence>
<proteinExistence type="inferred from homology"/>
<evidence type="ECO:0000313" key="18">
    <source>
        <dbReference type="EMBL" id="WAQ97602.1"/>
    </source>
</evidence>
<evidence type="ECO:0000256" key="12">
    <source>
        <dbReference type="ARBA" id="ARBA00023204"/>
    </source>
</evidence>
<keyword evidence="5" id="KW-0158">Chromosome</keyword>
<gene>
    <name evidence="18" type="ORF">MAR_030292</name>
</gene>
<evidence type="ECO:0000256" key="8">
    <source>
        <dbReference type="ARBA" id="ARBA00022759"/>
    </source>
</evidence>
<dbReference type="InterPro" id="IPR029052">
    <property type="entry name" value="Metallo-depent_PP-like"/>
</dbReference>
<evidence type="ECO:0000256" key="1">
    <source>
        <dbReference type="ARBA" id="ARBA00001936"/>
    </source>
</evidence>
<reference evidence="18" key="1">
    <citation type="submission" date="2022-11" db="EMBL/GenBank/DDBJ databases">
        <title>Centuries of genome instability and evolution in soft-shell clam transmissible cancer (bioRxiv).</title>
        <authorList>
            <person name="Hart S.F.M."/>
            <person name="Yonemitsu M.A."/>
            <person name="Giersch R.M."/>
            <person name="Beal B.F."/>
            <person name="Arriagada G."/>
            <person name="Davis B.W."/>
            <person name="Ostrander E.A."/>
            <person name="Goff S.P."/>
            <person name="Metzger M.J."/>
        </authorList>
    </citation>
    <scope>NUCLEOTIDE SEQUENCE</scope>
    <source>
        <strain evidence="18">MELC-2E11</strain>
        <tissue evidence="18">Siphon/mantle</tissue>
    </source>
</reference>
<dbReference type="NCBIfam" id="TIGR00583">
    <property type="entry name" value="mre11"/>
    <property type="match status" value="1"/>
</dbReference>
<dbReference type="InterPro" id="IPR041796">
    <property type="entry name" value="Mre11_N"/>
</dbReference>